<dbReference type="PANTHER" id="PTHR32470">
    <property type="entry name" value="ADH DEHYDROGENASE [UBIQUINONE] 1 ALPHA SUBCOMPLEX ASSEMBLY FACTOR 2"/>
    <property type="match status" value="1"/>
</dbReference>
<proteinExistence type="inferred from homology"/>
<dbReference type="VEuPathDB" id="FungiDB:C7M61_004352"/>
<evidence type="ECO:0008006" key="5">
    <source>
        <dbReference type="Google" id="ProtNLM"/>
    </source>
</evidence>
<name>A0A2P7YHX4_9ASCO</name>
<dbReference type="GO" id="GO:0005739">
    <property type="term" value="C:mitochondrion"/>
    <property type="evidence" value="ECO:0007669"/>
    <property type="project" value="TreeGrafter"/>
</dbReference>
<comment type="similarity">
    <text evidence="1">Belongs to the complex I NDUFA12 subunit family.</text>
</comment>
<reference evidence="3 4" key="1">
    <citation type="submission" date="2018-03" db="EMBL/GenBank/DDBJ databases">
        <title>Candida pseudohaemulonii genome assembly and annotation.</title>
        <authorList>
            <person name="Munoz J.F."/>
            <person name="Gade L.G."/>
            <person name="Chow N.A."/>
            <person name="Litvintseva A.P."/>
            <person name="Loparev V.N."/>
            <person name="Cuomo C.A."/>
        </authorList>
    </citation>
    <scope>NUCLEOTIDE SEQUENCE [LARGE SCALE GENOMIC DNA]</scope>
    <source>
        <strain evidence="3 4">B12108</strain>
    </source>
</reference>
<evidence type="ECO:0000313" key="3">
    <source>
        <dbReference type="EMBL" id="PSK35563.1"/>
    </source>
</evidence>
<sequence>MESIASKYPYWKRVLHKFQARRDIPFRKKFFMGYDLSGNTYWEFTIDGNMGRLRRKLEPFQQSIFKVDHFESVPPQWHQWLRRTRHDAPSLQELIDDQMRQQKMKILAQHADQKWQNEKLRLENESRIKLQAELDKVEAENKKFEEEINRAKAAEAPEASEKPAEKGPEGGASADPWAAADAQAKSEESPIGAASIKPRK</sequence>
<dbReference type="InterPro" id="IPR007763">
    <property type="entry name" value="NDUFA12"/>
</dbReference>
<dbReference type="STRING" id="418784.A0A2P7YHX4"/>
<feature type="compositionally biased region" description="Basic and acidic residues" evidence="2">
    <location>
        <begin position="148"/>
        <end position="168"/>
    </location>
</feature>
<dbReference type="GO" id="GO:0032981">
    <property type="term" value="P:mitochondrial respiratory chain complex I assembly"/>
    <property type="evidence" value="ECO:0007669"/>
    <property type="project" value="TreeGrafter"/>
</dbReference>
<dbReference type="GO" id="GO:0045271">
    <property type="term" value="C:respiratory chain complex I"/>
    <property type="evidence" value="ECO:0007669"/>
    <property type="project" value="InterPro"/>
</dbReference>
<feature type="region of interest" description="Disordered" evidence="2">
    <location>
        <begin position="148"/>
        <end position="200"/>
    </location>
</feature>
<gene>
    <name evidence="3" type="ORF">C7M61_004352</name>
</gene>
<dbReference type="InterPro" id="IPR052618">
    <property type="entry name" value="ComplexI_NDUFA12"/>
</dbReference>
<keyword evidence="4" id="KW-1185">Reference proteome</keyword>
<dbReference type="GeneID" id="36567739"/>
<dbReference type="RefSeq" id="XP_024712054.1">
    <property type="nucleotide sequence ID" value="XM_024859672.1"/>
</dbReference>
<dbReference type="OrthoDB" id="10255576at2759"/>
<evidence type="ECO:0000313" key="4">
    <source>
        <dbReference type="Proteomes" id="UP000241107"/>
    </source>
</evidence>
<dbReference type="PANTHER" id="PTHR32470:SF2">
    <property type="entry name" value="NADH DEHYDROGENASE [UBIQUINONE] 1 ALPHA SUBCOMPLEX ASSEMBLY FACTOR 2"/>
    <property type="match status" value="1"/>
</dbReference>
<dbReference type="AlphaFoldDB" id="A0A2P7YHX4"/>
<dbReference type="Proteomes" id="UP000241107">
    <property type="component" value="Unassembled WGS sequence"/>
</dbReference>
<protein>
    <recommendedName>
        <fullName evidence="5">NADH dehydrogenase [ubiquinone] 1 alpha subcomplex subunit</fullName>
    </recommendedName>
</protein>
<feature type="compositionally biased region" description="Low complexity" evidence="2">
    <location>
        <begin position="172"/>
        <end position="183"/>
    </location>
</feature>
<organism evidence="3 4">
    <name type="scientific">Candidozyma pseudohaemuli</name>
    <dbReference type="NCBI Taxonomy" id="418784"/>
    <lineage>
        <taxon>Eukaryota</taxon>
        <taxon>Fungi</taxon>
        <taxon>Dikarya</taxon>
        <taxon>Ascomycota</taxon>
        <taxon>Saccharomycotina</taxon>
        <taxon>Pichiomycetes</taxon>
        <taxon>Metschnikowiaceae</taxon>
        <taxon>Candidozyma</taxon>
    </lineage>
</organism>
<dbReference type="Pfam" id="PF05071">
    <property type="entry name" value="NDUFA12"/>
    <property type="match status" value="1"/>
</dbReference>
<evidence type="ECO:0000256" key="1">
    <source>
        <dbReference type="ARBA" id="ARBA00007355"/>
    </source>
</evidence>
<comment type="caution">
    <text evidence="3">The sequence shown here is derived from an EMBL/GenBank/DDBJ whole genome shotgun (WGS) entry which is preliminary data.</text>
</comment>
<evidence type="ECO:0000256" key="2">
    <source>
        <dbReference type="SAM" id="MobiDB-lite"/>
    </source>
</evidence>
<dbReference type="EMBL" id="PYFQ01000014">
    <property type="protein sequence ID" value="PSK35563.1"/>
    <property type="molecule type" value="Genomic_DNA"/>
</dbReference>
<accession>A0A2P7YHX4</accession>